<dbReference type="InterPro" id="IPR013555">
    <property type="entry name" value="TRP_dom"/>
</dbReference>
<keyword evidence="6 12" id="KW-0040">ANK repeat</keyword>
<dbReference type="SMART" id="SM01420">
    <property type="entry name" value="TRP_2"/>
    <property type="match status" value="1"/>
</dbReference>
<dbReference type="GO" id="GO:0034703">
    <property type="term" value="C:cation channel complex"/>
    <property type="evidence" value="ECO:0007669"/>
    <property type="project" value="TreeGrafter"/>
</dbReference>
<evidence type="ECO:0000256" key="6">
    <source>
        <dbReference type="ARBA" id="ARBA00023043"/>
    </source>
</evidence>
<evidence type="ECO:0000256" key="1">
    <source>
        <dbReference type="ARBA" id="ARBA00022448"/>
    </source>
</evidence>
<protein>
    <submittedName>
        <fullName evidence="17">Transient-receptor-potential-like protein</fullName>
    </submittedName>
</protein>
<feature type="compositionally biased region" description="Polar residues" evidence="13">
    <location>
        <begin position="931"/>
        <end position="940"/>
    </location>
</feature>
<evidence type="ECO:0000313" key="17">
    <source>
        <dbReference type="RefSeq" id="XP_018014256.1"/>
    </source>
</evidence>
<keyword evidence="16" id="KW-1185">Reference proteome</keyword>
<dbReference type="OrthoDB" id="2373987at2759"/>
<dbReference type="Pfam" id="PF00023">
    <property type="entry name" value="Ank"/>
    <property type="match status" value="1"/>
</dbReference>
<dbReference type="GO" id="GO:0015279">
    <property type="term" value="F:store-operated calcium channel activity"/>
    <property type="evidence" value="ECO:0007669"/>
    <property type="project" value="TreeGrafter"/>
</dbReference>
<evidence type="ECO:0000313" key="16">
    <source>
        <dbReference type="Proteomes" id="UP000694843"/>
    </source>
</evidence>
<feature type="domain" description="Transient receptor ion channel" evidence="15">
    <location>
        <begin position="204"/>
        <end position="266"/>
    </location>
</feature>
<feature type="repeat" description="ANK" evidence="12">
    <location>
        <begin position="95"/>
        <end position="121"/>
    </location>
</feature>
<sequence length="1381" mass="154370">MGAFADRARKAAATARATAVVAGEDAEKPTKNETMGIDMEGKCRIPMPDLPKPLTTEEKKYLLAVERGDIATIKKMLQKCARHPSYMNRNCVDPMGRGALHMAIDNENLEMVELLVVMGVDTKDSLLHAIDVEFVEAVEVLLEHEEVIHKEGEPYSWEKIDRHTASFTPEITPLILAAHRDNYEILKILLDRGAALPMPHDIRCGCDECIKSSTDDSLRHSMSRINSYRALASPSLIALSSTDPILTAFELSGELKSLAYEENEFSSEYVELRKQCRSFAEELLSHTRSSTELAVMLNYDPEALPYEDGDSMKLKRLELAIDYKQKAFVAHPNVQQLLAALWYAGLPGFRRLTLMQKLFQLFKVVVLFPVYCVQYILFPDTASSKLIRTPFMKFLLHSASYLLFLLLLILFSVRFEELFVFYLGTESMRQSLAESLKKQRGNLPTPIECFILFYVFGFLWEELKEIHKDGLGKYFRNMWNILDIMRDSLYLSTFLLRVFAYIQQSIEISQDPQTAFIPRQEWHGFDAQLVSEGLFSAANILSALKLVHIFSINPYLGPLQISLGRMVIDIVKFFFIYTLVLFAFACGLTQLLWYYNDLEKQKCYSLPGGLPDWSKNGDACMKWRRFHNLFEASQSLFWAGFGMVGLDDFELTGVGGYTRFWSMTMFGAYSIINIIVLLNLLIAMMSNSYSFIVDHADTEWKFARTKLWMSYFEDGRTVPPPFNIIPSVKSIKRFFKGHEQKELLRKMSSKTMGRARKARDYRYLAVMRALIWRYVCSMQQRNMEKAVTEDDINEVKGDISALRFELIDLFEANGMDISMCEKKSKAALGRKMRIWERRLMRDFHVSPAMGAEDNSSAAEPALPPADPTAADRFRRIARLAMVSKIADTSCGSGPQIGGNQIGRSHITDDTGKNNLKEAMEKARRKMEEGTPDNSPNSSRGCSPFPELYTGPHLMEAIQSLDLSPANSPAETPLPKTAWTFQKDKKDGQATDPSMLTIPGRRPESSLKSGTQPTDKKIIVPQKTCADYTTPVGTKQVNEKRQQNTVSGNEVRPQPIFPPCGQMPLLPSTVGKESSKSSNSTIIQETQIHRPRNSDQMQQFTKTSDLETVDVVRKPLNSSRQNSRDNLVADAATNKPISNTVLKLESKKLTGIQTGQSAPLGIDRPKSSEFPLIDSLAHKTSPTSISTKKFGDRNETVPAIPPDIAVIPSTPAPPETPPVHVRACVRPKKSEVPKSESGSTPDGKGTQLDEPLKFSTSSTMQEEVNPSSLQTTNASAPLHNITQTPPLITSSSSPPLNPTAAIPSSASTSVCFTTDTTPLIENAVTDGIRLATLPSQTEADDVKIKKKPAPPTPATSTVQADKNQKSDDSKPCSAKLNKSPWI</sequence>
<comment type="similarity">
    <text evidence="11">Belongs to the transient receptor (TC 1.A.4) family. STrpC subfamily.</text>
</comment>
<dbReference type="PRINTS" id="PR01097">
    <property type="entry name" value="TRNSRECEPTRP"/>
</dbReference>
<feature type="repeat" description="ANK" evidence="12">
    <location>
        <begin position="169"/>
        <end position="201"/>
    </location>
</feature>
<keyword evidence="8 14" id="KW-0472">Membrane</keyword>
<dbReference type="InterPro" id="IPR002110">
    <property type="entry name" value="Ankyrin_rpt"/>
</dbReference>
<dbReference type="InterPro" id="IPR002153">
    <property type="entry name" value="TRPC_channel"/>
</dbReference>
<proteinExistence type="inferred from homology"/>
<dbReference type="GeneID" id="108671270"/>
<dbReference type="GO" id="GO:0070679">
    <property type="term" value="F:inositol 1,4,5 trisphosphate binding"/>
    <property type="evidence" value="ECO:0007669"/>
    <property type="project" value="TreeGrafter"/>
</dbReference>
<feature type="region of interest" description="Disordered" evidence="13">
    <location>
        <begin position="891"/>
        <end position="942"/>
    </location>
</feature>
<name>A0A8B7NLZ7_HYAAZ</name>
<keyword evidence="1" id="KW-0813">Transport</keyword>
<evidence type="ECO:0000259" key="15">
    <source>
        <dbReference type="SMART" id="SM01420"/>
    </source>
</evidence>
<keyword evidence="5 14" id="KW-1133">Transmembrane helix</keyword>
<dbReference type="InterPro" id="IPR005821">
    <property type="entry name" value="Ion_trans_dom"/>
</dbReference>
<evidence type="ECO:0000256" key="2">
    <source>
        <dbReference type="ARBA" id="ARBA00022475"/>
    </source>
</evidence>
<evidence type="ECO:0000256" key="3">
    <source>
        <dbReference type="ARBA" id="ARBA00022692"/>
    </source>
</evidence>
<gene>
    <name evidence="17" type="primary">LOC108671270</name>
</gene>
<dbReference type="RefSeq" id="XP_018014256.1">
    <property type="nucleotide sequence ID" value="XM_018158767.2"/>
</dbReference>
<feature type="region of interest" description="Disordered" evidence="13">
    <location>
        <begin position="1334"/>
        <end position="1381"/>
    </location>
</feature>
<feature type="region of interest" description="Disordered" evidence="13">
    <location>
        <begin position="983"/>
        <end position="1012"/>
    </location>
</feature>
<feature type="transmembrane region" description="Helical" evidence="14">
    <location>
        <begin position="573"/>
        <end position="595"/>
    </location>
</feature>
<evidence type="ECO:0000256" key="4">
    <source>
        <dbReference type="ARBA" id="ARBA00022737"/>
    </source>
</evidence>
<dbReference type="InterPro" id="IPR036770">
    <property type="entry name" value="Ankyrin_rpt-contain_sf"/>
</dbReference>
<dbReference type="PROSITE" id="PS50088">
    <property type="entry name" value="ANK_REPEAT"/>
    <property type="match status" value="2"/>
</dbReference>
<dbReference type="NCBIfam" id="TIGR00870">
    <property type="entry name" value="trp"/>
    <property type="match status" value="1"/>
</dbReference>
<evidence type="ECO:0000256" key="5">
    <source>
        <dbReference type="ARBA" id="ARBA00022989"/>
    </source>
</evidence>
<evidence type="ECO:0000256" key="11">
    <source>
        <dbReference type="ARBA" id="ARBA00060916"/>
    </source>
</evidence>
<dbReference type="PANTHER" id="PTHR10117:SF47">
    <property type="entry name" value="TRANSIENT-RECEPTOR-POTENTIAL-LIKE PROTEIN"/>
    <property type="match status" value="1"/>
</dbReference>
<feature type="transmembrane region" description="Helical" evidence="14">
    <location>
        <begin position="398"/>
        <end position="423"/>
    </location>
</feature>
<evidence type="ECO:0000256" key="7">
    <source>
        <dbReference type="ARBA" id="ARBA00023065"/>
    </source>
</evidence>
<evidence type="ECO:0000256" key="14">
    <source>
        <dbReference type="SAM" id="Phobius"/>
    </source>
</evidence>
<accession>A0A8B7NLZ7</accession>
<keyword evidence="9" id="KW-0407">Ion channel</keyword>
<dbReference type="Proteomes" id="UP000694843">
    <property type="component" value="Unplaced"/>
</dbReference>
<dbReference type="PANTHER" id="PTHR10117">
    <property type="entry name" value="TRANSIENT RECEPTOR POTENTIAL CHANNEL"/>
    <property type="match status" value="1"/>
</dbReference>
<dbReference type="Pfam" id="PF08344">
    <property type="entry name" value="TRP_2"/>
    <property type="match status" value="1"/>
</dbReference>
<dbReference type="GO" id="GO:0005886">
    <property type="term" value="C:plasma membrane"/>
    <property type="evidence" value="ECO:0007669"/>
    <property type="project" value="TreeGrafter"/>
</dbReference>
<dbReference type="Gene3D" id="1.25.40.20">
    <property type="entry name" value="Ankyrin repeat-containing domain"/>
    <property type="match status" value="1"/>
</dbReference>
<evidence type="ECO:0000256" key="13">
    <source>
        <dbReference type="SAM" id="MobiDB-lite"/>
    </source>
</evidence>
<keyword evidence="7" id="KW-0406">Ion transport</keyword>
<keyword evidence="3 14" id="KW-0812">Transmembrane</keyword>
<evidence type="ECO:0000256" key="8">
    <source>
        <dbReference type="ARBA" id="ARBA00023136"/>
    </source>
</evidence>
<feature type="transmembrane region" description="Helical" evidence="14">
    <location>
        <begin position="660"/>
        <end position="682"/>
    </location>
</feature>
<dbReference type="SUPFAM" id="SSF48403">
    <property type="entry name" value="Ankyrin repeat"/>
    <property type="match status" value="1"/>
</dbReference>
<evidence type="ECO:0000256" key="10">
    <source>
        <dbReference type="ARBA" id="ARBA00043946"/>
    </source>
</evidence>
<feature type="compositionally biased region" description="Polar residues" evidence="13">
    <location>
        <begin position="1253"/>
        <end position="1274"/>
    </location>
</feature>
<reference evidence="17" key="1">
    <citation type="submission" date="2025-08" db="UniProtKB">
        <authorList>
            <consortium name="RefSeq"/>
        </authorList>
    </citation>
    <scope>IDENTIFICATION</scope>
    <source>
        <tissue evidence="17">Whole organism</tissue>
    </source>
</reference>
<feature type="compositionally biased region" description="Basic and acidic residues" evidence="13">
    <location>
        <begin position="905"/>
        <end position="928"/>
    </location>
</feature>
<dbReference type="SMART" id="SM00248">
    <property type="entry name" value="ANK"/>
    <property type="match status" value="2"/>
</dbReference>
<evidence type="ECO:0000256" key="9">
    <source>
        <dbReference type="ARBA" id="ARBA00023303"/>
    </source>
</evidence>
<dbReference type="GO" id="GO:0051480">
    <property type="term" value="P:regulation of cytosolic calcium ion concentration"/>
    <property type="evidence" value="ECO:0007669"/>
    <property type="project" value="TreeGrafter"/>
</dbReference>
<evidence type="ECO:0000256" key="12">
    <source>
        <dbReference type="PROSITE-ProRule" id="PRU00023"/>
    </source>
</evidence>
<feature type="transmembrane region" description="Helical" evidence="14">
    <location>
        <begin position="358"/>
        <end position="378"/>
    </location>
</feature>
<feature type="region of interest" description="Disordered" evidence="13">
    <location>
        <begin position="1039"/>
        <end position="1059"/>
    </location>
</feature>
<dbReference type="Pfam" id="PF12796">
    <property type="entry name" value="Ank_2"/>
    <property type="match status" value="1"/>
</dbReference>
<feature type="compositionally biased region" description="Low complexity" evidence="13">
    <location>
        <begin position="1280"/>
        <end position="1306"/>
    </location>
</feature>
<dbReference type="FunFam" id="1.25.40.20:FF:000221">
    <property type="entry name" value="Transient receptor potential-gamma protein"/>
    <property type="match status" value="1"/>
</dbReference>
<comment type="subcellular location">
    <subcellularLocation>
        <location evidence="10">Cell projection</location>
        <location evidence="10">Rhabdomere membrane</location>
        <topology evidence="10">Multi-pass membrane protein</topology>
    </subcellularLocation>
</comment>
<dbReference type="Pfam" id="PF00520">
    <property type="entry name" value="Ion_trans"/>
    <property type="match status" value="1"/>
</dbReference>
<feature type="region of interest" description="Disordered" evidence="13">
    <location>
        <begin position="1223"/>
        <end position="1306"/>
    </location>
</feature>
<keyword evidence="2" id="KW-1003">Cell membrane</keyword>
<keyword evidence="4" id="KW-0677">Repeat</keyword>
<dbReference type="PROSITE" id="PS50297">
    <property type="entry name" value="ANK_REP_REGION"/>
    <property type="match status" value="2"/>
</dbReference>
<dbReference type="KEGG" id="hazt:108671270"/>
<organism evidence="16 17">
    <name type="scientific">Hyalella azteca</name>
    <name type="common">Amphipod</name>
    <dbReference type="NCBI Taxonomy" id="294128"/>
    <lineage>
        <taxon>Eukaryota</taxon>
        <taxon>Metazoa</taxon>
        <taxon>Ecdysozoa</taxon>
        <taxon>Arthropoda</taxon>
        <taxon>Crustacea</taxon>
        <taxon>Multicrustacea</taxon>
        <taxon>Malacostraca</taxon>
        <taxon>Eumalacostraca</taxon>
        <taxon>Peracarida</taxon>
        <taxon>Amphipoda</taxon>
        <taxon>Senticaudata</taxon>
        <taxon>Talitrida</taxon>
        <taxon>Talitroidea</taxon>
        <taxon>Hyalellidae</taxon>
        <taxon>Hyalella</taxon>
    </lineage>
</organism>